<sequence>MEIQSKYFKNNELLDLIQFTWTPPTDIEINKKNSLIDENLDNFPIDKQNEFIYQLTQLSKKMNFDFLDLNDLFLENLISKNFNFESLASANNFFEVLVDKQNIDELNPIAKQNNWTTFHSFINNLKFQQVKDLLDSYEIDIKMSGLRSNKRLPFKLIDELLNLNDTDFVILMPSNFAILKFAKTHKKSIYSFDETLIFYKEFVLKEILKNKNSTN</sequence>
<dbReference type="RefSeq" id="WP_036432265.1">
    <property type="nucleotide sequence ID" value="NZ_JFDO01000026.1"/>
</dbReference>
<protein>
    <submittedName>
        <fullName evidence="1">Uncharacterized protein</fullName>
    </submittedName>
</protein>
<evidence type="ECO:0000313" key="2">
    <source>
        <dbReference type="Proteomes" id="UP000028533"/>
    </source>
</evidence>
<dbReference type="Proteomes" id="UP000028533">
    <property type="component" value="Unassembled WGS sequence"/>
</dbReference>
<comment type="caution">
    <text evidence="1">The sequence shown here is derived from an EMBL/GenBank/DDBJ whole genome shotgun (WGS) entry which is preliminary data.</text>
</comment>
<evidence type="ECO:0000313" key="1">
    <source>
        <dbReference type="EMBL" id="KEZ18228.1"/>
    </source>
</evidence>
<name>A0A084EJT6_MYCCA</name>
<organism evidence="1 2">
    <name type="scientific">Mycoplasma capricolum subsp. capricolum 14232</name>
    <dbReference type="NCBI Taxonomy" id="1188238"/>
    <lineage>
        <taxon>Bacteria</taxon>
        <taxon>Bacillati</taxon>
        <taxon>Mycoplasmatota</taxon>
        <taxon>Mollicutes</taxon>
        <taxon>Mycoplasmataceae</taxon>
        <taxon>Mycoplasma</taxon>
    </lineage>
</organism>
<dbReference type="EMBL" id="JFDO01000026">
    <property type="protein sequence ID" value="KEZ18228.1"/>
    <property type="molecule type" value="Genomic_DNA"/>
</dbReference>
<reference evidence="1 2" key="1">
    <citation type="submission" date="2014-02" db="EMBL/GenBank/DDBJ databases">
        <title>Genome sequence of Mycoplasma capricolum subsp. capricolum strain 14232.</title>
        <authorList>
            <person name="Sirand-Pugnet P."/>
            <person name="Breton M."/>
            <person name="Dordet-Frisoni E."/>
            <person name="Baranowski E."/>
            <person name="Barre A."/>
            <person name="Couture C."/>
            <person name="Dupuy V."/>
            <person name="Gaurivaud P."/>
            <person name="Jacob D."/>
            <person name="Lemaitre C."/>
            <person name="Manso-Silvan L."/>
            <person name="Nikolski M."/>
            <person name="Nouvel L.-X."/>
            <person name="Poumarat F."/>
            <person name="Tardy F."/>
            <person name="Thebault P."/>
            <person name="Theil S."/>
            <person name="Citti C."/>
            <person name="Thiaucourt F."/>
            <person name="Blanchard A."/>
        </authorList>
    </citation>
    <scope>NUCLEOTIDE SEQUENCE [LARGE SCALE GENOMIC DNA]</scope>
    <source>
        <strain evidence="1 2">14232</strain>
    </source>
</reference>
<accession>A0A084EJT6</accession>
<proteinExistence type="predicted"/>
<gene>
    <name evidence="1" type="ORF">MCAPa_6850</name>
</gene>
<dbReference type="AlphaFoldDB" id="A0A084EJT6"/>